<organism evidence="1 2">
    <name type="scientific">Psychrobacillus psychrotolerans</name>
    <dbReference type="NCBI Taxonomy" id="126156"/>
    <lineage>
        <taxon>Bacteria</taxon>
        <taxon>Bacillati</taxon>
        <taxon>Bacillota</taxon>
        <taxon>Bacilli</taxon>
        <taxon>Bacillales</taxon>
        <taxon>Bacillaceae</taxon>
        <taxon>Psychrobacillus</taxon>
    </lineage>
</organism>
<sequence>MKKVVGIILVFCILLGSSTIYASGLPRTSLSKWYSQSFQKESEGQVGLAKVEKTFEDVNTFILETIKSYQTTIQEVIENQIKDSKAGIEEYQQETKSQLDEVVTELKEEKIDERIDHEAIDKEIDQDIDEVLIEVFGK</sequence>
<protein>
    <submittedName>
        <fullName evidence="1">Uncharacterized protein</fullName>
    </submittedName>
</protein>
<gene>
    <name evidence="1" type="ORF">SAMN05421670_2683</name>
</gene>
<keyword evidence="2" id="KW-1185">Reference proteome</keyword>
<dbReference type="EMBL" id="FOXU01000005">
    <property type="protein sequence ID" value="SFQ55716.1"/>
    <property type="molecule type" value="Genomic_DNA"/>
</dbReference>
<dbReference type="AlphaFoldDB" id="A0A1I5ZGX4"/>
<accession>A0A1I5ZGX4</accession>
<dbReference type="RefSeq" id="WP_093537394.1">
    <property type="nucleotide sequence ID" value="NZ_FOXU01000005.1"/>
</dbReference>
<dbReference type="STRING" id="126156.SAMN05421670_2683"/>
<reference evidence="2" key="1">
    <citation type="submission" date="2016-10" db="EMBL/GenBank/DDBJ databases">
        <authorList>
            <person name="Varghese N."/>
            <person name="Submissions S."/>
        </authorList>
    </citation>
    <scope>NUCLEOTIDE SEQUENCE [LARGE SCALE GENOMIC DNA]</scope>
    <source>
        <strain evidence="2">DSM 11706</strain>
    </source>
</reference>
<name>A0A1I5ZGX4_9BACI</name>
<dbReference type="OrthoDB" id="2969303at2"/>
<proteinExistence type="predicted"/>
<dbReference type="Proteomes" id="UP000198734">
    <property type="component" value="Unassembled WGS sequence"/>
</dbReference>
<evidence type="ECO:0000313" key="2">
    <source>
        <dbReference type="Proteomes" id="UP000198734"/>
    </source>
</evidence>
<evidence type="ECO:0000313" key="1">
    <source>
        <dbReference type="EMBL" id="SFQ55716.1"/>
    </source>
</evidence>